<dbReference type="Gene3D" id="3.30.505.10">
    <property type="entry name" value="SH2 domain"/>
    <property type="match status" value="1"/>
</dbReference>
<feature type="region of interest" description="Disordered" evidence="3">
    <location>
        <begin position="449"/>
        <end position="471"/>
    </location>
</feature>
<dbReference type="PRINTS" id="PR00629">
    <property type="entry name" value="SHCPIDOMAIN"/>
</dbReference>
<dbReference type="CDD" id="cd09925">
    <property type="entry name" value="SH2_SHC"/>
    <property type="match status" value="1"/>
</dbReference>
<evidence type="ECO:0008006" key="8">
    <source>
        <dbReference type="Google" id="ProtNLM"/>
    </source>
</evidence>
<evidence type="ECO:0000259" key="4">
    <source>
        <dbReference type="PROSITE" id="PS01179"/>
    </source>
</evidence>
<dbReference type="Pfam" id="PF00640">
    <property type="entry name" value="PID"/>
    <property type="match status" value="1"/>
</dbReference>
<accession>A0A2K6DF52</accession>
<dbReference type="GO" id="GO:0035556">
    <property type="term" value="P:intracellular signal transduction"/>
    <property type="evidence" value="ECO:0007669"/>
    <property type="project" value="InterPro"/>
</dbReference>
<feature type="domain" description="PID" evidence="4">
    <location>
        <begin position="146"/>
        <end position="319"/>
    </location>
</feature>
<dbReference type="InterPro" id="IPR035676">
    <property type="entry name" value="SHC_SH2"/>
</dbReference>
<organism evidence="6 7">
    <name type="scientific">Macaca nemestrina</name>
    <name type="common">Pig-tailed macaque</name>
    <dbReference type="NCBI Taxonomy" id="9545"/>
    <lineage>
        <taxon>Eukaryota</taxon>
        <taxon>Metazoa</taxon>
        <taxon>Chordata</taxon>
        <taxon>Craniata</taxon>
        <taxon>Vertebrata</taxon>
        <taxon>Euteleostomi</taxon>
        <taxon>Mammalia</taxon>
        <taxon>Eutheria</taxon>
        <taxon>Euarchontoglires</taxon>
        <taxon>Primates</taxon>
        <taxon>Haplorrhini</taxon>
        <taxon>Catarrhini</taxon>
        <taxon>Cercopithecidae</taxon>
        <taxon>Cercopithecinae</taxon>
        <taxon>Macaca</taxon>
    </lineage>
</organism>
<dbReference type="GeneTree" id="ENSGT00950000182870"/>
<dbReference type="Ensembl" id="ENSMNET00000059002.1">
    <property type="protein sequence ID" value="ENSMNEP00000034552.1"/>
    <property type="gene ID" value="ENSMNEG00000040463.1"/>
</dbReference>
<dbReference type="CDD" id="cd01209">
    <property type="entry name" value="PTB_Shc"/>
    <property type="match status" value="1"/>
</dbReference>
<dbReference type="PRINTS" id="PR00401">
    <property type="entry name" value="SH2DOMAIN"/>
</dbReference>
<dbReference type="OMA" id="MSISVHI"/>
<evidence type="ECO:0000256" key="1">
    <source>
        <dbReference type="ARBA" id="ARBA00022999"/>
    </source>
</evidence>
<dbReference type="AlphaFoldDB" id="A0A2K6DF52"/>
<protein>
    <recommendedName>
        <fullName evidence="8">SHC adaptor protein 2</fullName>
    </recommendedName>
</protein>
<dbReference type="PANTHER" id="PTHR10337:SF5">
    <property type="entry name" value="SHC-TRANSFORMING PROTEIN 2"/>
    <property type="match status" value="1"/>
</dbReference>
<evidence type="ECO:0000256" key="2">
    <source>
        <dbReference type="PROSITE-ProRule" id="PRU00191"/>
    </source>
</evidence>
<reference evidence="6" key="2">
    <citation type="submission" date="2025-09" db="UniProtKB">
        <authorList>
            <consortium name="Ensembl"/>
        </authorList>
    </citation>
    <scope>IDENTIFICATION</scope>
</reference>
<dbReference type="SMART" id="SM00252">
    <property type="entry name" value="SH2"/>
    <property type="match status" value="1"/>
</dbReference>
<dbReference type="PROSITE" id="PS01179">
    <property type="entry name" value="PID"/>
    <property type="match status" value="1"/>
</dbReference>
<evidence type="ECO:0000313" key="7">
    <source>
        <dbReference type="Proteomes" id="UP000233120"/>
    </source>
</evidence>
<dbReference type="GO" id="GO:0007169">
    <property type="term" value="P:cell surface receptor protein tyrosine kinase signaling pathway"/>
    <property type="evidence" value="ECO:0007669"/>
    <property type="project" value="TreeGrafter"/>
</dbReference>
<name>A0A2K6DF52_MACNE</name>
<evidence type="ECO:0000256" key="3">
    <source>
        <dbReference type="SAM" id="MobiDB-lite"/>
    </source>
</evidence>
<dbReference type="STRING" id="9545.ENSMNEP00000034552"/>
<dbReference type="Bgee" id="ENSMNEG00000040463">
    <property type="expression patterns" value="Expressed in heart and 11 other cell types or tissues"/>
</dbReference>
<dbReference type="InterPro" id="IPR006019">
    <property type="entry name" value="PID_Shc-like"/>
</dbReference>
<evidence type="ECO:0000259" key="5">
    <source>
        <dbReference type="PROSITE" id="PS50001"/>
    </source>
</evidence>
<dbReference type="Pfam" id="PF00017">
    <property type="entry name" value="SH2"/>
    <property type="match status" value="1"/>
</dbReference>
<dbReference type="SUPFAM" id="SSF55550">
    <property type="entry name" value="SH2 domain"/>
    <property type="match status" value="1"/>
</dbReference>
<dbReference type="FunFam" id="2.30.29.30:FF:000036">
    <property type="entry name" value="SHC-transforming protein 1 isoform 3"/>
    <property type="match status" value="1"/>
</dbReference>
<feature type="region of interest" description="Disordered" evidence="3">
    <location>
        <begin position="359"/>
        <end position="395"/>
    </location>
</feature>
<dbReference type="Gene3D" id="2.30.29.30">
    <property type="entry name" value="Pleckstrin-homology domain (PH domain)/Phosphotyrosine-binding domain (PTB)"/>
    <property type="match status" value="1"/>
</dbReference>
<feature type="domain" description="SH2" evidence="5">
    <location>
        <begin position="477"/>
        <end position="568"/>
    </location>
</feature>
<dbReference type="InterPro" id="IPR036860">
    <property type="entry name" value="SH2_dom_sf"/>
</dbReference>
<proteinExistence type="predicted"/>
<reference evidence="6" key="1">
    <citation type="submission" date="2025-08" db="UniProtKB">
        <authorList>
            <consortium name="Ensembl"/>
        </authorList>
    </citation>
    <scope>IDENTIFICATION</scope>
</reference>
<dbReference type="SUPFAM" id="SSF50729">
    <property type="entry name" value="PH domain-like"/>
    <property type="match status" value="1"/>
</dbReference>
<dbReference type="GO" id="GO:0030971">
    <property type="term" value="F:receptor tyrosine kinase binding"/>
    <property type="evidence" value="ECO:0007669"/>
    <property type="project" value="TreeGrafter"/>
</dbReference>
<feature type="region of interest" description="Disordered" evidence="3">
    <location>
        <begin position="84"/>
        <end position="125"/>
    </location>
</feature>
<evidence type="ECO:0000313" key="6">
    <source>
        <dbReference type="Ensembl" id="ENSMNEP00000034552.1"/>
    </source>
</evidence>
<dbReference type="PROSITE" id="PS50001">
    <property type="entry name" value="SH2"/>
    <property type="match status" value="1"/>
</dbReference>
<dbReference type="InterPro" id="IPR000980">
    <property type="entry name" value="SH2"/>
</dbReference>
<dbReference type="PANTHER" id="PTHR10337">
    <property type="entry name" value="SHC TRANSFORMING PROTEIN"/>
    <property type="match status" value="1"/>
</dbReference>
<dbReference type="InterPro" id="IPR051235">
    <property type="entry name" value="CEP152/SHC-Transforming"/>
</dbReference>
<dbReference type="Proteomes" id="UP000233120">
    <property type="component" value="Unassembled WGS sequence"/>
</dbReference>
<dbReference type="SMART" id="SM00462">
    <property type="entry name" value="PTB"/>
    <property type="match status" value="1"/>
</dbReference>
<dbReference type="InterPro" id="IPR006020">
    <property type="entry name" value="PTB/PI_dom"/>
</dbReference>
<dbReference type="FunFam" id="3.30.505.10:FF:000005">
    <property type="entry name" value="SHC-transforming protein 1 isoform 3"/>
    <property type="match status" value="1"/>
</dbReference>
<keyword evidence="7" id="KW-1185">Reference proteome</keyword>
<feature type="region of interest" description="Disordered" evidence="3">
    <location>
        <begin position="1"/>
        <end position="48"/>
    </location>
</feature>
<dbReference type="GO" id="GO:0005886">
    <property type="term" value="C:plasma membrane"/>
    <property type="evidence" value="ECO:0007669"/>
    <property type="project" value="TreeGrafter"/>
</dbReference>
<dbReference type="InterPro" id="IPR011993">
    <property type="entry name" value="PH-like_dom_sf"/>
</dbReference>
<feature type="compositionally biased region" description="Low complexity" evidence="3">
    <location>
        <begin position="1"/>
        <end position="10"/>
    </location>
</feature>
<sequence>MTQGRRTAPPSRRRPPPFLRMLLPRMPQWDSRPGGCPGRGRRRRGGWGWGARNAQFRRRAGGRPALAAVLGACGARCAAPCPARAHVSGRGARGRGGGGRKAPEPPGAEERARPQGWPRRRRAVGKRDVAPLRGFRWRLTPVLSPQYMGCIEVLRSMRSLDFNTRTQVTREAINRLHEAVPGVRGSWKKKAPNKALASVLGKSNLRFAGMSISIHISTDGLSLSVPATRQVIANHHMPSISFASGGDTDMTDYVAYVAKDPINQRACHILECCEGLAQSVISTVGQAFELRFKQYLHSPPKVALPPERLAGPEESAWGDEEEAVEHSYYNSVPGKEPPPGGLVDSRLALTQPCALTALGQGPSASLRDARSLPWDVGSTGAAPPGDGYVQADARGPPDLEEHLYVNTQGLDAPEPEDSPKKDLFDMRPFEDALKLHECSVAAGMTAAPLPLEDQWPSPPTRRAPVAPTEEQLRQEPWYHGRMSRRAAERMLRADGDFLVRDSVTNPGQYVLTGMHAGQPKHLLLVDPEGVVRTKDVLFESISHLIDHHLQNGQPIVAAESELHLRGVVSREP</sequence>
<keyword evidence="1 2" id="KW-0727">SH2 domain</keyword>